<dbReference type="GO" id="GO:0005524">
    <property type="term" value="F:ATP binding"/>
    <property type="evidence" value="ECO:0007669"/>
    <property type="project" value="UniProtKB-KW"/>
</dbReference>
<evidence type="ECO:0000256" key="4">
    <source>
        <dbReference type="ARBA" id="ARBA00022723"/>
    </source>
</evidence>
<comment type="catalytic activity">
    <reaction evidence="15">
        <text>1-octadecanoyl-2-(5Z,8Z,11Z,14Z-eicosatetraenoyl)-sn-glycerol + ATP = 1-octadecanoyl-2-(5Z,8Z,11Z,14Z-eicosatetraenoyl)-sn-glycero-3-phosphate + ADP + H(+)</text>
        <dbReference type="Rhea" id="RHEA:40323"/>
        <dbReference type="ChEBI" id="CHEBI:15378"/>
        <dbReference type="ChEBI" id="CHEBI:30616"/>
        <dbReference type="ChEBI" id="CHEBI:75728"/>
        <dbReference type="ChEBI" id="CHEBI:77091"/>
        <dbReference type="ChEBI" id="CHEBI:456216"/>
    </reaction>
    <physiologicalReaction direction="left-to-right" evidence="15">
        <dbReference type="Rhea" id="RHEA:40324"/>
    </physiologicalReaction>
</comment>
<dbReference type="InterPro" id="IPR038199">
    <property type="entry name" value="DGK_typeI_N_sf"/>
</dbReference>
<dbReference type="PROSITE" id="PS50222">
    <property type="entry name" value="EF_HAND_2"/>
    <property type="match status" value="2"/>
</dbReference>
<dbReference type="InterPro" id="IPR017438">
    <property type="entry name" value="ATP-NAD_kinase_N"/>
</dbReference>
<dbReference type="GO" id="GO:0005509">
    <property type="term" value="F:calcium ion binding"/>
    <property type="evidence" value="ECO:0007669"/>
    <property type="project" value="InterPro"/>
</dbReference>
<dbReference type="EC" id="2.7.1.107" evidence="17"/>
<evidence type="ECO:0000256" key="9">
    <source>
        <dbReference type="ARBA" id="ARBA00022833"/>
    </source>
</evidence>
<proteinExistence type="inferred from homology"/>
<evidence type="ECO:0000256" key="7">
    <source>
        <dbReference type="ARBA" id="ARBA00022771"/>
    </source>
</evidence>
<evidence type="ECO:0000256" key="2">
    <source>
        <dbReference type="ARBA" id="ARBA00009280"/>
    </source>
</evidence>
<evidence type="ECO:0000256" key="15">
    <source>
        <dbReference type="ARBA" id="ARBA00023400"/>
    </source>
</evidence>
<dbReference type="PROSITE" id="PS00479">
    <property type="entry name" value="ZF_DAG_PE_1"/>
    <property type="match status" value="1"/>
</dbReference>
<dbReference type="InterPro" id="IPR001206">
    <property type="entry name" value="Diacylglycerol_kinase_cat_dom"/>
</dbReference>
<keyword evidence="9" id="KW-0862">Zinc</keyword>
<evidence type="ECO:0000256" key="17">
    <source>
        <dbReference type="RuleBase" id="RU361128"/>
    </source>
</evidence>
<keyword evidence="10" id="KW-0106">Calcium</keyword>
<evidence type="ECO:0000259" key="18">
    <source>
        <dbReference type="PROSITE" id="PS50081"/>
    </source>
</evidence>
<dbReference type="Pfam" id="PF00609">
    <property type="entry name" value="DAGK_acc"/>
    <property type="match status" value="1"/>
</dbReference>
<dbReference type="PANTHER" id="PTHR11255:SF38">
    <property type="entry name" value="DIACYLGLYCEROL KINASE ALPHA"/>
    <property type="match status" value="1"/>
</dbReference>
<feature type="domain" description="DAGKc" evidence="19">
    <location>
        <begin position="418"/>
        <end position="552"/>
    </location>
</feature>
<dbReference type="GO" id="GO:0046486">
    <property type="term" value="P:glycerolipid metabolic process"/>
    <property type="evidence" value="ECO:0007669"/>
    <property type="project" value="UniProtKB-UniPathway"/>
</dbReference>
<dbReference type="PANTHER" id="PTHR11255">
    <property type="entry name" value="DIACYLGLYCEROL KINASE"/>
    <property type="match status" value="1"/>
</dbReference>
<evidence type="ECO:0000256" key="16">
    <source>
        <dbReference type="ARBA" id="ARBA00023411"/>
    </source>
</evidence>
<comment type="catalytic activity">
    <reaction evidence="16">
        <text>a 1,2-diacyl-sn-glycerol + ATP = a 1,2-diacyl-sn-glycero-3-phosphate + ADP + H(+)</text>
        <dbReference type="Rhea" id="RHEA:10272"/>
        <dbReference type="ChEBI" id="CHEBI:15378"/>
        <dbReference type="ChEBI" id="CHEBI:17815"/>
        <dbReference type="ChEBI" id="CHEBI:30616"/>
        <dbReference type="ChEBI" id="CHEBI:58608"/>
        <dbReference type="ChEBI" id="CHEBI:456216"/>
        <dbReference type="EC" id="2.7.1.107"/>
    </reaction>
    <physiologicalReaction direction="left-to-right" evidence="16">
        <dbReference type="Rhea" id="RHEA:10273"/>
    </physiologicalReaction>
</comment>
<comment type="catalytic activity">
    <reaction evidence="14">
        <text>1,2-didecanoyl-sn-glycerol + ATP = 1,2-didecanoyl-sn-glycero-3-phosphate + ADP + H(+)</text>
        <dbReference type="Rhea" id="RHEA:43428"/>
        <dbReference type="ChEBI" id="CHEBI:15378"/>
        <dbReference type="ChEBI" id="CHEBI:18155"/>
        <dbReference type="ChEBI" id="CHEBI:30616"/>
        <dbReference type="ChEBI" id="CHEBI:78227"/>
        <dbReference type="ChEBI" id="CHEBI:456216"/>
    </reaction>
    <physiologicalReaction direction="left-to-right" evidence="14">
        <dbReference type="Rhea" id="RHEA:43429"/>
    </physiologicalReaction>
</comment>
<evidence type="ECO:0000259" key="19">
    <source>
        <dbReference type="PROSITE" id="PS50146"/>
    </source>
</evidence>
<dbReference type="InterPro" id="IPR002219">
    <property type="entry name" value="PKC_DAG/PE"/>
</dbReference>
<feature type="domain" description="Phorbol-ester/DAG-type" evidence="18">
    <location>
        <begin position="259"/>
        <end position="309"/>
    </location>
</feature>
<dbReference type="InterPro" id="IPR000756">
    <property type="entry name" value="Diacylglycerol_kin_accessory"/>
</dbReference>
<dbReference type="Ensembl" id="ENSCCRT00015005338.1">
    <property type="protein sequence ID" value="ENSCCRP00015005127.1"/>
    <property type="gene ID" value="ENSCCRG00015001784.1"/>
</dbReference>
<dbReference type="SMART" id="SM00045">
    <property type="entry name" value="DAGKa"/>
    <property type="match status" value="1"/>
</dbReference>
<dbReference type="InterPro" id="IPR011992">
    <property type="entry name" value="EF-hand-dom_pair"/>
</dbReference>
<organism evidence="21 22">
    <name type="scientific">Cyprinus carpio</name>
    <name type="common">Common carp</name>
    <dbReference type="NCBI Taxonomy" id="7962"/>
    <lineage>
        <taxon>Eukaryota</taxon>
        <taxon>Metazoa</taxon>
        <taxon>Chordata</taxon>
        <taxon>Craniata</taxon>
        <taxon>Vertebrata</taxon>
        <taxon>Euteleostomi</taxon>
        <taxon>Actinopterygii</taxon>
        <taxon>Neopterygii</taxon>
        <taxon>Teleostei</taxon>
        <taxon>Ostariophysi</taxon>
        <taxon>Cypriniformes</taxon>
        <taxon>Cyprinidae</taxon>
        <taxon>Cyprininae</taxon>
        <taxon>Cyprinus</taxon>
    </lineage>
</organism>
<evidence type="ECO:0000256" key="1">
    <source>
        <dbReference type="ARBA" id="ARBA00005175"/>
    </source>
</evidence>
<comment type="catalytic activity">
    <reaction evidence="13">
        <text>1,2-di-(9Z-octadecenoyl)-sn-glycerol + ATP = 1,2-di-(9Z-octadecenoyl)-sn-glycero-3-phosphate + ADP + H(+)</text>
        <dbReference type="Rhea" id="RHEA:40327"/>
        <dbReference type="ChEBI" id="CHEBI:15378"/>
        <dbReference type="ChEBI" id="CHEBI:30616"/>
        <dbReference type="ChEBI" id="CHEBI:52333"/>
        <dbReference type="ChEBI" id="CHEBI:74546"/>
        <dbReference type="ChEBI" id="CHEBI:456216"/>
    </reaction>
    <physiologicalReaction direction="left-to-right" evidence="13">
        <dbReference type="Rhea" id="RHEA:40328"/>
    </physiologicalReaction>
</comment>
<feature type="domain" description="Phorbol-ester/DAG-type" evidence="18">
    <location>
        <begin position="324"/>
        <end position="371"/>
    </location>
</feature>
<keyword evidence="6 17" id="KW-0547">Nucleotide-binding</keyword>
<evidence type="ECO:0000313" key="22">
    <source>
        <dbReference type="Proteomes" id="UP000694700"/>
    </source>
</evidence>
<dbReference type="Gene3D" id="3.40.50.10330">
    <property type="entry name" value="Probable inorganic polyphosphate/atp-NAD kinase, domain 1"/>
    <property type="match status" value="1"/>
</dbReference>
<accession>A0A8C1SCH7</accession>
<feature type="domain" description="EF-hand" evidence="20">
    <location>
        <begin position="210"/>
        <end position="245"/>
    </location>
</feature>
<sequence length="771" mass="86756">MIRTTSCFFLHRIAGHNGAAQLLVETIGNKNHEPQRCQRKAEGLKTDSMATESDLENEITPVDFIQLQEYIEYSRIKVKDAMKEFHAGGKLVHHRFGDHIDAAGFSLFLKTYLEVEDFPADLCQRLYWYFQRSEQCCPDQGHHTKDGCVSLKAVSCYFSILEDGNPRDKLEYTFKLYDKDDNGHLDSKEVDKIVTQMMQAAEYLGWDVTELKPVLRDMLKAIDIDSSGTLTQQEWIQGGLNNIPLLVLLGLKVAEKDGQHVWRLKNFNRPTYCFVCQNMMLGLRKQGLSCNFCKYTVHSSCANKNCTPCVRTFVRSKTEIGCSVHDWISADCESNKCEICHKKIKMLSGKSCVWCHRMRHSDCVPLGSSHCDCGLLQHHILPPWAICAMDSSSGSSLEENYLANINSDGHFLQIFPVKDTNPLLVFVNPKSGGKQGKRVLRKFQYLLNPRQVYNLDNGGPNPGLQFFQNLHKCRVLVCGGDGTVGWILDAIDKADMAIRPPVAILPLGTGNDLARCLHWGGGYEGSDLTEIIKQIEKSILVKMDRWSLQVIPADTADEGDPVPNDIIYNYFSLGVDASIAHQFHVMREKNPQKFNSRARNKLWYFQLATSETISASCRNLKECLTIECCGVPVELSRLSLEGIAVLNIPSMHGGSNLWGETKSAEKLKKRQEVTVDPDALEMCSQDMNDKLLEVVGLESVVEMGQIYTGLKSKAHRLVQAAHITIRTYKTLPMQIDGEPWMQPPCTIHITHKNQANMLMAAPATSLECFPK</sequence>
<dbReference type="UniPathway" id="UPA00230"/>
<dbReference type="GO" id="GO:0008270">
    <property type="term" value="F:zinc ion binding"/>
    <property type="evidence" value="ECO:0007669"/>
    <property type="project" value="UniProtKB-KW"/>
</dbReference>
<dbReference type="GO" id="GO:0005886">
    <property type="term" value="C:plasma membrane"/>
    <property type="evidence" value="ECO:0007669"/>
    <property type="project" value="TreeGrafter"/>
</dbReference>
<dbReference type="SUPFAM" id="SSF47473">
    <property type="entry name" value="EF-hand"/>
    <property type="match status" value="2"/>
</dbReference>
<keyword evidence="11 17" id="KW-0067">ATP-binding</keyword>
<dbReference type="InterPro" id="IPR046349">
    <property type="entry name" value="C1-like_sf"/>
</dbReference>
<dbReference type="InterPro" id="IPR002048">
    <property type="entry name" value="EF_hand_dom"/>
</dbReference>
<dbReference type="PROSITE" id="PS00018">
    <property type="entry name" value="EF_HAND_1"/>
    <property type="match status" value="2"/>
</dbReference>
<dbReference type="SMART" id="SM00046">
    <property type="entry name" value="DAGKc"/>
    <property type="match status" value="1"/>
</dbReference>
<dbReference type="GO" id="GO:0007200">
    <property type="term" value="P:phospholipase C-activating G protein-coupled receptor signaling pathway"/>
    <property type="evidence" value="ECO:0007669"/>
    <property type="project" value="InterPro"/>
</dbReference>
<name>A0A8C1SCH7_CYPCA</name>
<dbReference type="Pfam" id="PF00781">
    <property type="entry name" value="DAGK_cat"/>
    <property type="match status" value="1"/>
</dbReference>
<keyword evidence="4" id="KW-0479">Metal-binding</keyword>
<evidence type="ECO:0000256" key="11">
    <source>
        <dbReference type="ARBA" id="ARBA00022840"/>
    </source>
</evidence>
<dbReference type="FunFam" id="1.10.238.10:FF:000017">
    <property type="entry name" value="Diacylglycerol kinase"/>
    <property type="match status" value="1"/>
</dbReference>
<evidence type="ECO:0000256" key="3">
    <source>
        <dbReference type="ARBA" id="ARBA00022679"/>
    </source>
</evidence>
<evidence type="ECO:0000256" key="6">
    <source>
        <dbReference type="ARBA" id="ARBA00022741"/>
    </source>
</evidence>
<evidence type="ECO:0000313" key="21">
    <source>
        <dbReference type="Ensembl" id="ENSCCRP00015005127.1"/>
    </source>
</evidence>
<keyword evidence="12" id="KW-0443">Lipid metabolism</keyword>
<keyword evidence="8 17" id="KW-0418">Kinase</keyword>
<keyword evidence="3 17" id="KW-0808">Transferase</keyword>
<comment type="pathway">
    <text evidence="1">Lipid metabolism; glycerolipid metabolism.</text>
</comment>
<dbReference type="InterPro" id="IPR016064">
    <property type="entry name" value="NAD/diacylglycerol_kinase_sf"/>
</dbReference>
<evidence type="ECO:0000256" key="10">
    <source>
        <dbReference type="ARBA" id="ARBA00022837"/>
    </source>
</evidence>
<dbReference type="SUPFAM" id="SSF57889">
    <property type="entry name" value="Cysteine-rich domain"/>
    <property type="match status" value="1"/>
</dbReference>
<dbReference type="Gene3D" id="1.10.238.10">
    <property type="entry name" value="EF-hand"/>
    <property type="match status" value="1"/>
</dbReference>
<dbReference type="PROSITE" id="PS50081">
    <property type="entry name" value="ZF_DAG_PE_2"/>
    <property type="match status" value="2"/>
</dbReference>
<evidence type="ECO:0000256" key="5">
    <source>
        <dbReference type="ARBA" id="ARBA00022737"/>
    </source>
</evidence>
<dbReference type="Pfam" id="PF00130">
    <property type="entry name" value="C1_1"/>
    <property type="match status" value="1"/>
</dbReference>
<evidence type="ECO:0000256" key="13">
    <source>
        <dbReference type="ARBA" id="ARBA00023371"/>
    </source>
</evidence>
<dbReference type="GO" id="GO:0004143">
    <property type="term" value="F:ATP-dependent diacylglycerol kinase activity"/>
    <property type="evidence" value="ECO:0007669"/>
    <property type="project" value="UniProtKB-EC"/>
</dbReference>
<dbReference type="SUPFAM" id="SSF111331">
    <property type="entry name" value="NAD kinase/diacylglycerol kinase-like"/>
    <property type="match status" value="1"/>
</dbReference>
<dbReference type="InterPro" id="IPR018247">
    <property type="entry name" value="EF_Hand_1_Ca_BS"/>
</dbReference>
<evidence type="ECO:0000256" key="12">
    <source>
        <dbReference type="ARBA" id="ARBA00023098"/>
    </source>
</evidence>
<dbReference type="PROSITE" id="PS50146">
    <property type="entry name" value="DAGK"/>
    <property type="match status" value="1"/>
</dbReference>
<dbReference type="SMART" id="SM00054">
    <property type="entry name" value="EFh"/>
    <property type="match status" value="2"/>
</dbReference>
<dbReference type="Gene3D" id="1.10.238.110">
    <property type="entry name" value="Diacylglycerol kinase alpha"/>
    <property type="match status" value="1"/>
</dbReference>
<dbReference type="FunFam" id="3.40.50.10330:FF:000003">
    <property type="entry name" value="Diacylglycerol kinase"/>
    <property type="match status" value="1"/>
</dbReference>
<keyword evidence="7" id="KW-0863">Zinc-finger</keyword>
<evidence type="ECO:0000256" key="14">
    <source>
        <dbReference type="ARBA" id="ARBA00023395"/>
    </source>
</evidence>
<dbReference type="Gene3D" id="3.30.60.20">
    <property type="match status" value="1"/>
</dbReference>
<dbReference type="InterPro" id="IPR029477">
    <property type="entry name" value="DAG_kinase_typeI_N"/>
</dbReference>
<protein>
    <recommendedName>
        <fullName evidence="17">Diacylglycerol kinase</fullName>
        <shortName evidence="17">DAG kinase</shortName>
        <ecNumber evidence="17">2.7.1.107</ecNumber>
    </recommendedName>
</protein>
<evidence type="ECO:0000256" key="8">
    <source>
        <dbReference type="ARBA" id="ARBA00022777"/>
    </source>
</evidence>
<dbReference type="AlphaFoldDB" id="A0A8C1SCH7"/>
<evidence type="ECO:0000259" key="20">
    <source>
        <dbReference type="PROSITE" id="PS50222"/>
    </source>
</evidence>
<dbReference type="InterPro" id="IPR037607">
    <property type="entry name" value="DGK"/>
</dbReference>
<comment type="similarity">
    <text evidence="2 17">Belongs to the eukaryotic diacylglycerol kinase family.</text>
</comment>
<dbReference type="CDD" id="cd00051">
    <property type="entry name" value="EFh"/>
    <property type="match status" value="1"/>
</dbReference>
<dbReference type="Pfam" id="PF14513">
    <property type="entry name" value="DAG_kinase_N"/>
    <property type="match status" value="1"/>
</dbReference>
<dbReference type="Gene3D" id="2.60.200.40">
    <property type="match status" value="1"/>
</dbReference>
<keyword evidence="5" id="KW-0677">Repeat</keyword>
<reference evidence="21" key="1">
    <citation type="submission" date="2025-08" db="UniProtKB">
        <authorList>
            <consortium name="Ensembl"/>
        </authorList>
    </citation>
    <scope>IDENTIFICATION</scope>
</reference>
<dbReference type="Proteomes" id="UP000694700">
    <property type="component" value="Unplaced"/>
</dbReference>
<feature type="domain" description="EF-hand" evidence="20">
    <location>
        <begin position="165"/>
        <end position="200"/>
    </location>
</feature>
<dbReference type="SMART" id="SM00109">
    <property type="entry name" value="C1"/>
    <property type="match status" value="2"/>
</dbReference>